<organism evidence="13 14">
    <name type="scientific">Hypholoma sublateritium (strain FD-334 SS-4)</name>
    <dbReference type="NCBI Taxonomy" id="945553"/>
    <lineage>
        <taxon>Eukaryota</taxon>
        <taxon>Fungi</taxon>
        <taxon>Dikarya</taxon>
        <taxon>Basidiomycota</taxon>
        <taxon>Agaricomycotina</taxon>
        <taxon>Agaricomycetes</taxon>
        <taxon>Agaricomycetidae</taxon>
        <taxon>Agaricales</taxon>
        <taxon>Agaricineae</taxon>
        <taxon>Strophariaceae</taxon>
        <taxon>Hypholoma</taxon>
    </lineage>
</organism>
<keyword evidence="9" id="KW-0472">Membrane</keyword>
<dbReference type="SUPFAM" id="SSF81411">
    <property type="entry name" value="Mitochondrial cytochrome c oxidase subunit VIa"/>
    <property type="match status" value="1"/>
</dbReference>
<dbReference type="OrthoDB" id="5947505at2759"/>
<keyword evidence="14" id="KW-1185">Reference proteome</keyword>
<dbReference type="InterPro" id="IPR036418">
    <property type="entry name" value="Cyt_c_oxidase_su6a_sf"/>
</dbReference>
<dbReference type="GO" id="GO:0005743">
    <property type="term" value="C:mitochondrial inner membrane"/>
    <property type="evidence" value="ECO:0007669"/>
    <property type="project" value="UniProtKB-SubCell"/>
</dbReference>
<reference evidence="14" key="1">
    <citation type="submission" date="2014-04" db="EMBL/GenBank/DDBJ databases">
        <title>Evolutionary Origins and Diversification of the Mycorrhizal Mutualists.</title>
        <authorList>
            <consortium name="DOE Joint Genome Institute"/>
            <consortium name="Mycorrhizal Genomics Consortium"/>
            <person name="Kohler A."/>
            <person name="Kuo A."/>
            <person name="Nagy L.G."/>
            <person name="Floudas D."/>
            <person name="Copeland A."/>
            <person name="Barry K.W."/>
            <person name="Cichocki N."/>
            <person name="Veneault-Fourrey C."/>
            <person name="LaButti K."/>
            <person name="Lindquist E.A."/>
            <person name="Lipzen A."/>
            <person name="Lundell T."/>
            <person name="Morin E."/>
            <person name="Murat C."/>
            <person name="Riley R."/>
            <person name="Ohm R."/>
            <person name="Sun H."/>
            <person name="Tunlid A."/>
            <person name="Henrissat B."/>
            <person name="Grigoriev I.V."/>
            <person name="Hibbett D.S."/>
            <person name="Martin F."/>
        </authorList>
    </citation>
    <scope>NUCLEOTIDE SEQUENCE [LARGE SCALE GENOMIC DNA]</scope>
    <source>
        <strain evidence="14">FD-334 SS-4</strain>
    </source>
</reference>
<evidence type="ECO:0000256" key="4">
    <source>
        <dbReference type="ARBA" id="ARBA00022692"/>
    </source>
</evidence>
<keyword evidence="5" id="KW-0999">Mitochondrion inner membrane</keyword>
<accession>A0A0D2LEW4</accession>
<dbReference type="PANTHER" id="PTHR11504">
    <property type="entry name" value="CYTOCHROME C OXIDASE POLYPEPTIDE VIA"/>
    <property type="match status" value="1"/>
</dbReference>
<evidence type="ECO:0000256" key="8">
    <source>
        <dbReference type="ARBA" id="ARBA00023128"/>
    </source>
</evidence>
<dbReference type="STRING" id="945553.A0A0D2LEW4"/>
<evidence type="ECO:0000256" key="6">
    <source>
        <dbReference type="ARBA" id="ARBA00022946"/>
    </source>
</evidence>
<dbReference type="InterPro" id="IPR001349">
    <property type="entry name" value="Cyt_c_oxidase_su6a"/>
</dbReference>
<keyword evidence="7" id="KW-1133">Transmembrane helix</keyword>
<name>A0A0D2LEW4_HYPSF</name>
<evidence type="ECO:0000256" key="7">
    <source>
        <dbReference type="ARBA" id="ARBA00022989"/>
    </source>
</evidence>
<sequence>MLFTARNSLRLAAQSTKPRKYSIATAADTGKVLEGYLAESDALKHHAAEASDLWRKISFFVALPAIAVCTAWVYNAEVEHAAHTEHIKHENGGELPETPAYDYLNRRAKPFAWGPNSLFFNPHVNKDMSDA</sequence>
<dbReference type="Proteomes" id="UP000054270">
    <property type="component" value="Unassembled WGS sequence"/>
</dbReference>
<evidence type="ECO:0000256" key="5">
    <source>
        <dbReference type="ARBA" id="ARBA00022792"/>
    </source>
</evidence>
<evidence type="ECO:0000313" key="13">
    <source>
        <dbReference type="EMBL" id="KJA26082.1"/>
    </source>
</evidence>
<dbReference type="EMBL" id="KN817529">
    <property type="protein sequence ID" value="KJA26082.1"/>
    <property type="molecule type" value="Genomic_DNA"/>
</dbReference>
<dbReference type="Gene3D" id="4.10.95.10">
    <property type="entry name" value="Cytochrome c oxidase, subunit VIa"/>
    <property type="match status" value="1"/>
</dbReference>
<comment type="subcellular location">
    <subcellularLocation>
        <location evidence="1">Mitochondrion inner membrane</location>
        <topology evidence="1">Single-pass membrane protein</topology>
    </subcellularLocation>
</comment>
<evidence type="ECO:0000256" key="9">
    <source>
        <dbReference type="ARBA" id="ARBA00023136"/>
    </source>
</evidence>
<evidence type="ECO:0000256" key="3">
    <source>
        <dbReference type="ARBA" id="ARBA00005553"/>
    </source>
</evidence>
<evidence type="ECO:0000256" key="10">
    <source>
        <dbReference type="ARBA" id="ARBA00070930"/>
    </source>
</evidence>
<dbReference type="OMA" id="KLPWMVD"/>
<evidence type="ECO:0000256" key="2">
    <source>
        <dbReference type="ARBA" id="ARBA00004673"/>
    </source>
</evidence>
<dbReference type="AlphaFoldDB" id="A0A0D2LEW4"/>
<dbReference type="Pfam" id="PF02046">
    <property type="entry name" value="COX6A"/>
    <property type="match status" value="1"/>
</dbReference>
<dbReference type="GO" id="GO:0030234">
    <property type="term" value="F:enzyme regulator activity"/>
    <property type="evidence" value="ECO:0007669"/>
    <property type="project" value="TreeGrafter"/>
</dbReference>
<comment type="similarity">
    <text evidence="3 12">Belongs to the cytochrome c oxidase subunit 6A family.</text>
</comment>
<evidence type="ECO:0000256" key="12">
    <source>
        <dbReference type="RuleBase" id="RU004396"/>
    </source>
</evidence>
<keyword evidence="6" id="KW-0809">Transit peptide</keyword>
<evidence type="ECO:0000313" key="14">
    <source>
        <dbReference type="Proteomes" id="UP000054270"/>
    </source>
</evidence>
<evidence type="ECO:0000256" key="1">
    <source>
        <dbReference type="ARBA" id="ARBA00004434"/>
    </source>
</evidence>
<evidence type="ECO:0000256" key="11">
    <source>
        <dbReference type="ARBA" id="ARBA00082360"/>
    </source>
</evidence>
<comment type="pathway">
    <text evidence="2">Energy metabolism; oxidative phosphorylation.</text>
</comment>
<gene>
    <name evidence="13" type="ORF">HYPSUDRAFT_199308</name>
</gene>
<keyword evidence="4" id="KW-0812">Transmembrane</keyword>
<dbReference type="FunFam" id="4.10.95.10:FF:000001">
    <property type="entry name" value="Cytochrome c oxidase subunit 6A, mitochondrial"/>
    <property type="match status" value="1"/>
</dbReference>
<keyword evidence="8" id="KW-0496">Mitochondrion</keyword>
<dbReference type="GO" id="GO:0006123">
    <property type="term" value="P:mitochondrial electron transport, cytochrome c to oxygen"/>
    <property type="evidence" value="ECO:0007669"/>
    <property type="project" value="TreeGrafter"/>
</dbReference>
<protein>
    <recommendedName>
        <fullName evidence="10">Cytochrome c oxidase subunit 13, mitochondrial</fullName>
    </recommendedName>
    <alternativeName>
        <fullName evidence="11">Cytochrome c oxidase polypeptide VIa</fullName>
    </alternativeName>
</protein>
<proteinExistence type="inferred from homology"/>
<dbReference type="PANTHER" id="PTHR11504:SF0">
    <property type="entry name" value="CYTOCHROME C OXIDASE SUBUNIT"/>
    <property type="match status" value="1"/>
</dbReference>